<name>A0A8H6ZFP5_9AGAR</name>
<evidence type="ECO:0000256" key="3">
    <source>
        <dbReference type="ARBA" id="ARBA00022806"/>
    </source>
</evidence>
<keyword evidence="3" id="KW-0347">Helicase</keyword>
<dbReference type="Proteomes" id="UP000623467">
    <property type="component" value="Unassembled WGS sequence"/>
</dbReference>
<evidence type="ECO:0000313" key="6">
    <source>
        <dbReference type="EMBL" id="KAF7374795.1"/>
    </source>
</evidence>
<dbReference type="SUPFAM" id="SSF52540">
    <property type="entry name" value="P-loop containing nucleoside triphosphate hydrolases"/>
    <property type="match status" value="1"/>
</dbReference>
<dbReference type="GO" id="GO:0005524">
    <property type="term" value="F:ATP binding"/>
    <property type="evidence" value="ECO:0007669"/>
    <property type="project" value="UniProtKB-KW"/>
</dbReference>
<dbReference type="Pfam" id="PF13087">
    <property type="entry name" value="AAA_12"/>
    <property type="match status" value="1"/>
</dbReference>
<reference evidence="6" key="1">
    <citation type="submission" date="2020-05" db="EMBL/GenBank/DDBJ databases">
        <title>Mycena genomes resolve the evolution of fungal bioluminescence.</title>
        <authorList>
            <person name="Tsai I.J."/>
        </authorList>
    </citation>
    <scope>NUCLEOTIDE SEQUENCE</scope>
    <source>
        <strain evidence="6">160909Yilan</strain>
    </source>
</reference>
<keyword evidence="4" id="KW-0067">ATP-binding</keyword>
<evidence type="ECO:0000313" key="7">
    <source>
        <dbReference type="Proteomes" id="UP000623467"/>
    </source>
</evidence>
<evidence type="ECO:0000259" key="5">
    <source>
        <dbReference type="Pfam" id="PF13087"/>
    </source>
</evidence>
<keyword evidence="2" id="KW-0378">Hydrolase</keyword>
<comment type="caution">
    <text evidence="6">The sequence shown here is derived from an EMBL/GenBank/DDBJ whole genome shotgun (WGS) entry which is preliminary data.</text>
</comment>
<dbReference type="AlphaFoldDB" id="A0A8H6ZFP5"/>
<dbReference type="InterPro" id="IPR041679">
    <property type="entry name" value="DNA2/NAM7-like_C"/>
</dbReference>
<feature type="domain" description="DNA2/NAM7 helicase-like C-terminal" evidence="5">
    <location>
        <begin position="564"/>
        <end position="704"/>
    </location>
</feature>
<dbReference type="PANTHER" id="PTHR43788:SF8">
    <property type="entry name" value="DNA-BINDING PROTEIN SMUBP-2"/>
    <property type="match status" value="1"/>
</dbReference>
<dbReference type="OrthoDB" id="6513042at2759"/>
<protein>
    <submittedName>
        <fullName evidence="6">Regulator of nonsense transcripts 1</fullName>
    </submittedName>
</protein>
<accession>A0A8H6ZFP5</accession>
<organism evidence="6 7">
    <name type="scientific">Mycena sanguinolenta</name>
    <dbReference type="NCBI Taxonomy" id="230812"/>
    <lineage>
        <taxon>Eukaryota</taxon>
        <taxon>Fungi</taxon>
        <taxon>Dikarya</taxon>
        <taxon>Basidiomycota</taxon>
        <taxon>Agaricomycotina</taxon>
        <taxon>Agaricomycetes</taxon>
        <taxon>Agaricomycetidae</taxon>
        <taxon>Agaricales</taxon>
        <taxon>Marasmiineae</taxon>
        <taxon>Mycenaceae</taxon>
        <taxon>Mycena</taxon>
    </lineage>
</organism>
<evidence type="ECO:0000256" key="2">
    <source>
        <dbReference type="ARBA" id="ARBA00022801"/>
    </source>
</evidence>
<proteinExistence type="predicted"/>
<gene>
    <name evidence="6" type="ORF">MSAN_00365000</name>
</gene>
<dbReference type="InterPro" id="IPR047187">
    <property type="entry name" value="SF1_C_Upf1"/>
</dbReference>
<dbReference type="InterPro" id="IPR027417">
    <property type="entry name" value="P-loop_NTPase"/>
</dbReference>
<evidence type="ECO:0000256" key="1">
    <source>
        <dbReference type="ARBA" id="ARBA00022741"/>
    </source>
</evidence>
<keyword evidence="7" id="KW-1185">Reference proteome</keyword>
<dbReference type="InterPro" id="IPR050534">
    <property type="entry name" value="Coronavir_polyprotein_1ab"/>
</dbReference>
<dbReference type="GO" id="GO:0043139">
    <property type="term" value="F:5'-3' DNA helicase activity"/>
    <property type="evidence" value="ECO:0007669"/>
    <property type="project" value="TreeGrafter"/>
</dbReference>
<keyword evidence="1" id="KW-0547">Nucleotide-binding</keyword>
<dbReference type="Gene3D" id="3.40.50.300">
    <property type="entry name" value="P-loop containing nucleotide triphosphate hydrolases"/>
    <property type="match status" value="2"/>
</dbReference>
<dbReference type="CDD" id="cd18808">
    <property type="entry name" value="SF1_C_Upf1"/>
    <property type="match status" value="1"/>
</dbReference>
<sequence length="731" mass="80573">MSDQSFAVVQNIFKAPHAAILVTSCPLASLTQTILGDFLDSGEGAIGVAPAYGPRCVLSVLAFATATKVLLVRCATGNSKKSKCKAKAKKSNEKGRQFLADLLLSASHPKFAFNMDVLATSLHFDLGLRISSGVDLLSVSSMDDRRSLQALMSSLGGEVRLNKANVTSLFKGEERWNKTTLKEIALQAWVAWRAATLDNVMPRLEDIPRIDTISFHESHLSVFAKMVRDVQHYSAKKDQLDLTSNRFKTRIRQNDSRPVRIDFKHSGQQKSIFSWPTSVQGRAVRLKLDKPLPSGSISRVTTIGKEPPTFAEAQCTNIILNALQKTSAIADKPFFKAIWLPQETPTWSTGVPFNARPVPTCFSRPLNDSQKRAVSAIVSNARISVVQGPPGSGKTTVIAAVVASVSASEIEARNKPLWLVAQSNVAVKNIAEKLASVDFLDFKLIVSKEFHFDWHEHLYHKINPNLIRSDQLNDDIVATERLLLGSQVILCTLSMLSNPLMSVVTRLVPIQTVIVDEASQIQIGNFLPMVSLFSTTLRKLVFIGDDKQLAPYGQGEVQTLQSVFEMKHLRKKAIFLNTQCTMPTQLGTFISKPKEASAGSSWINKAEIRAAISAARECENAGKSYRIITPYDAQRGRIEEALKNEKPPLAWQDRVFCVDSFQGNEDDYIVLSVVRTEKIGFLAEVRRVNVMLTRCKKGLVILTSRAFVEGVAKRTLVGLLASDIGPGAWMN</sequence>
<dbReference type="EMBL" id="JACAZH010000002">
    <property type="protein sequence ID" value="KAF7374795.1"/>
    <property type="molecule type" value="Genomic_DNA"/>
</dbReference>
<dbReference type="PANTHER" id="PTHR43788">
    <property type="entry name" value="DNA2/NAM7 HELICASE FAMILY MEMBER"/>
    <property type="match status" value="1"/>
</dbReference>
<dbReference type="GO" id="GO:0016787">
    <property type="term" value="F:hydrolase activity"/>
    <property type="evidence" value="ECO:0007669"/>
    <property type="project" value="UniProtKB-KW"/>
</dbReference>
<dbReference type="Pfam" id="PF13604">
    <property type="entry name" value="AAA_30"/>
    <property type="match status" value="1"/>
</dbReference>
<evidence type="ECO:0000256" key="4">
    <source>
        <dbReference type="ARBA" id="ARBA00022840"/>
    </source>
</evidence>